<accession>A0A447IN90</accession>
<dbReference type="Gene3D" id="1.10.10.10">
    <property type="entry name" value="Winged helix-like DNA-binding domain superfamily/Winged helix DNA-binding domain"/>
    <property type="match status" value="1"/>
</dbReference>
<organism evidence="6 7">
    <name type="scientific">Paracoccus haematequi</name>
    <dbReference type="NCBI Taxonomy" id="2491866"/>
    <lineage>
        <taxon>Bacteria</taxon>
        <taxon>Pseudomonadati</taxon>
        <taxon>Pseudomonadota</taxon>
        <taxon>Alphaproteobacteria</taxon>
        <taxon>Rhodobacterales</taxon>
        <taxon>Paracoccaceae</taxon>
        <taxon>Paracoccus</taxon>
    </lineage>
</organism>
<dbReference type="PANTHER" id="PTHR30537">
    <property type="entry name" value="HTH-TYPE TRANSCRIPTIONAL REGULATOR"/>
    <property type="match status" value="1"/>
</dbReference>
<dbReference type="GO" id="GO:0006351">
    <property type="term" value="P:DNA-templated transcription"/>
    <property type="evidence" value="ECO:0007669"/>
    <property type="project" value="TreeGrafter"/>
</dbReference>
<dbReference type="AlphaFoldDB" id="A0A447IN90"/>
<dbReference type="InterPro" id="IPR058163">
    <property type="entry name" value="LysR-type_TF_proteobact-type"/>
</dbReference>
<evidence type="ECO:0000259" key="5">
    <source>
        <dbReference type="PROSITE" id="PS50931"/>
    </source>
</evidence>
<keyword evidence="2" id="KW-0805">Transcription regulation</keyword>
<reference evidence="6 7" key="1">
    <citation type="submission" date="2018-12" db="EMBL/GenBank/DDBJ databases">
        <authorList>
            <person name="Criscuolo A."/>
        </authorList>
    </citation>
    <scope>NUCLEOTIDE SEQUENCE [LARGE SCALE GENOMIC DNA]</scope>
    <source>
        <strain evidence="6">ACIP1116241</strain>
    </source>
</reference>
<protein>
    <submittedName>
        <fullName evidence="6">HTH-type transcriptional regulator GltR</fullName>
    </submittedName>
</protein>
<feature type="domain" description="HTH lysR-type" evidence="5">
    <location>
        <begin position="1"/>
        <end position="60"/>
    </location>
</feature>
<evidence type="ECO:0000313" key="7">
    <source>
        <dbReference type="Proteomes" id="UP000270743"/>
    </source>
</evidence>
<dbReference type="InterPro" id="IPR005119">
    <property type="entry name" value="LysR_subst-bd"/>
</dbReference>
<dbReference type="SUPFAM" id="SSF53850">
    <property type="entry name" value="Periplasmic binding protein-like II"/>
    <property type="match status" value="1"/>
</dbReference>
<evidence type="ECO:0000256" key="1">
    <source>
        <dbReference type="ARBA" id="ARBA00009437"/>
    </source>
</evidence>
<keyword evidence="3" id="KW-0238">DNA-binding</keyword>
<dbReference type="Pfam" id="PF03466">
    <property type="entry name" value="LysR_substrate"/>
    <property type="match status" value="1"/>
</dbReference>
<dbReference type="InterPro" id="IPR036388">
    <property type="entry name" value="WH-like_DNA-bd_sf"/>
</dbReference>
<evidence type="ECO:0000256" key="3">
    <source>
        <dbReference type="ARBA" id="ARBA00023125"/>
    </source>
</evidence>
<dbReference type="EMBL" id="UZWE01000030">
    <property type="protein sequence ID" value="VDS08839.1"/>
    <property type="molecule type" value="Genomic_DNA"/>
</dbReference>
<dbReference type="Gene3D" id="3.40.190.290">
    <property type="match status" value="1"/>
</dbReference>
<evidence type="ECO:0000256" key="4">
    <source>
        <dbReference type="ARBA" id="ARBA00023163"/>
    </source>
</evidence>
<dbReference type="GO" id="GO:0043565">
    <property type="term" value="F:sequence-specific DNA binding"/>
    <property type="evidence" value="ECO:0007669"/>
    <property type="project" value="TreeGrafter"/>
</dbReference>
<dbReference type="RefSeq" id="WP_126154498.1">
    <property type="nucleotide sequence ID" value="NZ_UZWE01000030.1"/>
</dbReference>
<dbReference type="PANTHER" id="PTHR30537:SF3">
    <property type="entry name" value="TRANSCRIPTIONAL REGULATORY PROTEIN"/>
    <property type="match status" value="1"/>
</dbReference>
<keyword evidence="4" id="KW-0804">Transcription</keyword>
<proteinExistence type="inferred from homology"/>
<dbReference type="FunFam" id="1.10.10.10:FF:000001">
    <property type="entry name" value="LysR family transcriptional regulator"/>
    <property type="match status" value="1"/>
</dbReference>
<dbReference type="Proteomes" id="UP000270743">
    <property type="component" value="Unassembled WGS sequence"/>
</dbReference>
<name>A0A447IN90_9RHOB</name>
<dbReference type="SUPFAM" id="SSF46785">
    <property type="entry name" value="Winged helix' DNA-binding domain"/>
    <property type="match status" value="1"/>
</dbReference>
<dbReference type="GO" id="GO:0003700">
    <property type="term" value="F:DNA-binding transcription factor activity"/>
    <property type="evidence" value="ECO:0007669"/>
    <property type="project" value="InterPro"/>
</dbReference>
<sequence>MTLSWDDLQFFLAVAREGQLSRAARILGTSHVTVSRRIDRLEQALNARLFERNPRGYEPTPAGRRLIETAERMEEAADQIPLEQGAASRQAGPLRLAVPEGFASLFSQHLWPEFIAQFPLISLELVTMPQVLSLSRREADMSVTLDPISGGPYRSERMANYTLHLYATDAYLADNPPIARRDDLRPHRIIGYIEEMIFAPGLDYLNEILPGIRASIKSSSIFNQLAAARNHLGIAVLPHYIASKYPELRIVLPDEVTLTRSYWLTCHRDVRAMRRERAVIAFLTDSLRARGSELVRPAIPLAAMQPGAQT</sequence>
<keyword evidence="7" id="KW-1185">Reference proteome</keyword>
<dbReference type="OrthoDB" id="9787460at2"/>
<dbReference type="InterPro" id="IPR036390">
    <property type="entry name" value="WH_DNA-bd_sf"/>
</dbReference>
<comment type="similarity">
    <text evidence="1">Belongs to the LysR transcriptional regulatory family.</text>
</comment>
<evidence type="ECO:0000256" key="2">
    <source>
        <dbReference type="ARBA" id="ARBA00023015"/>
    </source>
</evidence>
<dbReference type="PROSITE" id="PS50931">
    <property type="entry name" value="HTH_LYSR"/>
    <property type="match status" value="1"/>
</dbReference>
<dbReference type="InterPro" id="IPR000847">
    <property type="entry name" value="LysR_HTH_N"/>
</dbReference>
<dbReference type="Pfam" id="PF00126">
    <property type="entry name" value="HTH_1"/>
    <property type="match status" value="1"/>
</dbReference>
<evidence type="ECO:0000313" key="6">
    <source>
        <dbReference type="EMBL" id="VDS08839.1"/>
    </source>
</evidence>
<gene>
    <name evidence="6" type="primary">gltR_1</name>
    <name evidence="6" type="ORF">PARHAE_02024</name>
</gene>